<proteinExistence type="predicted"/>
<evidence type="ECO:0000313" key="2">
    <source>
        <dbReference type="Proteomes" id="UP000015520"/>
    </source>
</evidence>
<organism evidence="1 2">
    <name type="scientific">Sulfurimonas hongkongensis</name>
    <dbReference type="NCBI Taxonomy" id="1172190"/>
    <lineage>
        <taxon>Bacteria</taxon>
        <taxon>Pseudomonadati</taxon>
        <taxon>Campylobacterota</taxon>
        <taxon>Epsilonproteobacteria</taxon>
        <taxon>Campylobacterales</taxon>
        <taxon>Sulfurimonadaceae</taxon>
        <taxon>Sulfurimonas</taxon>
    </lineage>
</organism>
<comment type="caution">
    <text evidence="1">The sequence shown here is derived from an EMBL/GenBank/DDBJ whole genome shotgun (WGS) entry which is preliminary data.</text>
</comment>
<reference evidence="1 2" key="1">
    <citation type="submission" date="2013-07" db="EMBL/GenBank/DDBJ databases">
        <title>Sulfurimonas hongkongensis AST-10 Genome Sequencing.</title>
        <authorList>
            <person name="Cai L."/>
            <person name="Zhang T."/>
        </authorList>
    </citation>
    <scope>NUCLEOTIDE SEQUENCE [LARGE SCALE GENOMIC DNA]</scope>
    <source>
        <strain evidence="1 2">AST-10</strain>
    </source>
</reference>
<dbReference type="OrthoDB" id="5360545at2"/>
<dbReference type="AlphaFoldDB" id="T0JSI1"/>
<dbReference type="PATRIC" id="fig|1172190.3.peg.970"/>
<dbReference type="STRING" id="1172190.M947_04970"/>
<protein>
    <recommendedName>
        <fullName evidence="3">ATP/GTP-binding protein</fullName>
    </recommendedName>
</protein>
<accession>T0JSI1</accession>
<keyword evidence="2" id="KW-1185">Reference proteome</keyword>
<dbReference type="Proteomes" id="UP000015520">
    <property type="component" value="Unassembled WGS sequence"/>
</dbReference>
<evidence type="ECO:0008006" key="3">
    <source>
        <dbReference type="Google" id="ProtNLM"/>
    </source>
</evidence>
<evidence type="ECO:0000313" key="1">
    <source>
        <dbReference type="EMBL" id="EQB39937.1"/>
    </source>
</evidence>
<name>T0JSI1_9BACT</name>
<sequence>MNTSYGMDAYRAHDLNIAMRTSSGDVIKMDFANHQSASMSHKQNQNGSQTSMSFSSMQSFKFSVESNGIDAQDQKEIDAFMKVAQPYIDSFLKELEDAAPKSPVSQLANKIASIFEPSLERDENSKNHIKTNIVEMFDKSMRELKIPEKSKQSDATEFMENIFEQTQKLLEKTLQEFDQFNKNIYA</sequence>
<dbReference type="RefSeq" id="WP_021287265.1">
    <property type="nucleotide sequence ID" value="NZ_AUPZ01000005.1"/>
</dbReference>
<dbReference type="EMBL" id="AUPZ01000005">
    <property type="protein sequence ID" value="EQB39937.1"/>
    <property type="molecule type" value="Genomic_DNA"/>
</dbReference>
<gene>
    <name evidence="1" type="ORF">M947_04970</name>
</gene>